<dbReference type="InterPro" id="IPR029064">
    <property type="entry name" value="Ribosomal_eL30-like_sf"/>
</dbReference>
<keyword evidence="2" id="KW-0689">Ribosomal protein</keyword>
<keyword evidence="2" id="KW-0687">Ribonucleoprotein</keyword>
<proteinExistence type="predicted"/>
<keyword evidence="3" id="KW-1185">Reference proteome</keyword>
<sequence>MSYEKVAQAKTGIVIGTKQTLKAMKQGQVKSVVIADDAAKHITSQVRKLAEELGILAIQVDSMKRLGEACGIDVGTATVAIKK</sequence>
<name>A0A1G6VZJ5_9BACI</name>
<evidence type="ECO:0000313" key="3">
    <source>
        <dbReference type="Proteomes" id="UP000198666"/>
    </source>
</evidence>
<dbReference type="RefSeq" id="WP_093728584.1">
    <property type="nucleotide sequence ID" value="NZ_FMZB01000014.1"/>
</dbReference>
<reference evidence="3" key="1">
    <citation type="submission" date="2016-10" db="EMBL/GenBank/DDBJ databases">
        <authorList>
            <person name="Varghese N."/>
            <person name="Submissions S."/>
        </authorList>
    </citation>
    <scope>NUCLEOTIDE SEQUENCE [LARGE SCALE GENOMIC DNA]</scope>
    <source>
        <strain evidence="3">DSM 21620</strain>
    </source>
</reference>
<dbReference type="Pfam" id="PF01248">
    <property type="entry name" value="Ribosomal_L7Ae"/>
    <property type="match status" value="1"/>
</dbReference>
<protein>
    <submittedName>
        <fullName evidence="2">Large subunit ribosomal protein L7A</fullName>
    </submittedName>
</protein>
<dbReference type="EMBL" id="FMZB01000014">
    <property type="protein sequence ID" value="SDD58991.1"/>
    <property type="molecule type" value="Genomic_DNA"/>
</dbReference>
<dbReference type="OrthoDB" id="2353623at2"/>
<dbReference type="Proteomes" id="UP000198666">
    <property type="component" value="Unassembled WGS sequence"/>
</dbReference>
<dbReference type="STRING" id="361279.SAMN05421663_11468"/>
<gene>
    <name evidence="2" type="ORF">SAMN05421663_11468</name>
</gene>
<dbReference type="AlphaFoldDB" id="A0A1G6VZJ5"/>
<dbReference type="NCBIfam" id="NF010125">
    <property type="entry name" value="PRK13602.1"/>
    <property type="match status" value="1"/>
</dbReference>
<feature type="domain" description="Ribosomal protein eL8/eL30/eS12/Gadd45" evidence="1">
    <location>
        <begin position="5"/>
        <end position="82"/>
    </location>
</feature>
<dbReference type="GO" id="GO:0005840">
    <property type="term" value="C:ribosome"/>
    <property type="evidence" value="ECO:0007669"/>
    <property type="project" value="UniProtKB-KW"/>
</dbReference>
<dbReference type="Gene3D" id="3.30.1330.30">
    <property type="match status" value="1"/>
</dbReference>
<accession>A0A1G6VZJ5</accession>
<evidence type="ECO:0000259" key="1">
    <source>
        <dbReference type="Pfam" id="PF01248"/>
    </source>
</evidence>
<dbReference type="SUPFAM" id="SSF55315">
    <property type="entry name" value="L30e-like"/>
    <property type="match status" value="1"/>
</dbReference>
<organism evidence="2 3">
    <name type="scientific">Terribacillus halophilus</name>
    <dbReference type="NCBI Taxonomy" id="361279"/>
    <lineage>
        <taxon>Bacteria</taxon>
        <taxon>Bacillati</taxon>
        <taxon>Bacillota</taxon>
        <taxon>Bacilli</taxon>
        <taxon>Bacillales</taxon>
        <taxon>Bacillaceae</taxon>
        <taxon>Terribacillus</taxon>
    </lineage>
</organism>
<dbReference type="InterPro" id="IPR004038">
    <property type="entry name" value="Ribosomal_eL8/eL30/eS12/Gad45"/>
</dbReference>
<evidence type="ECO:0000313" key="2">
    <source>
        <dbReference type="EMBL" id="SDD58991.1"/>
    </source>
</evidence>